<comment type="caution">
    <text evidence="1">The sequence shown here is derived from an EMBL/GenBank/DDBJ whole genome shotgun (WGS) entry which is preliminary data.</text>
</comment>
<dbReference type="InterPro" id="IPR011051">
    <property type="entry name" value="RmlC_Cupin_sf"/>
</dbReference>
<dbReference type="Proteomes" id="UP000587527">
    <property type="component" value="Unassembled WGS sequence"/>
</dbReference>
<evidence type="ECO:0000313" key="2">
    <source>
        <dbReference type="Proteomes" id="UP000587527"/>
    </source>
</evidence>
<accession>A0A841BZG3</accession>
<proteinExistence type="predicted"/>
<name>A0A841BZG3_9ACTN</name>
<dbReference type="SUPFAM" id="SSF51182">
    <property type="entry name" value="RmlC-like cupins"/>
    <property type="match status" value="1"/>
</dbReference>
<dbReference type="EMBL" id="JACHMN010000003">
    <property type="protein sequence ID" value="MBB5873075.1"/>
    <property type="molecule type" value="Genomic_DNA"/>
</dbReference>
<dbReference type="RefSeq" id="WP_184843682.1">
    <property type="nucleotide sequence ID" value="NZ_JACHMN010000003.1"/>
</dbReference>
<dbReference type="Gene3D" id="2.60.120.10">
    <property type="entry name" value="Jelly Rolls"/>
    <property type="match status" value="1"/>
</dbReference>
<organism evidence="1 2">
    <name type="scientific">Allocatelliglobosispora scoriae</name>
    <dbReference type="NCBI Taxonomy" id="643052"/>
    <lineage>
        <taxon>Bacteria</taxon>
        <taxon>Bacillati</taxon>
        <taxon>Actinomycetota</taxon>
        <taxon>Actinomycetes</taxon>
        <taxon>Micromonosporales</taxon>
        <taxon>Micromonosporaceae</taxon>
        <taxon>Allocatelliglobosispora</taxon>
    </lineage>
</organism>
<dbReference type="InterPro" id="IPR014710">
    <property type="entry name" value="RmlC-like_jellyroll"/>
</dbReference>
<reference evidence="1 2" key="1">
    <citation type="submission" date="2020-08" db="EMBL/GenBank/DDBJ databases">
        <title>Sequencing the genomes of 1000 actinobacteria strains.</title>
        <authorList>
            <person name="Klenk H.-P."/>
        </authorList>
    </citation>
    <scope>NUCLEOTIDE SEQUENCE [LARGE SCALE GENOMIC DNA]</scope>
    <source>
        <strain evidence="1 2">DSM 45362</strain>
    </source>
</reference>
<evidence type="ECO:0000313" key="1">
    <source>
        <dbReference type="EMBL" id="MBB5873075.1"/>
    </source>
</evidence>
<dbReference type="AlphaFoldDB" id="A0A841BZG3"/>
<keyword evidence="1" id="KW-0223">Dioxygenase</keyword>
<gene>
    <name evidence="1" type="ORF">F4553_006509</name>
</gene>
<keyword evidence="1" id="KW-0560">Oxidoreductase</keyword>
<protein>
    <submittedName>
        <fullName evidence="1">Quercetin dioxygenase-like cupin family protein</fullName>
    </submittedName>
</protein>
<keyword evidence="2" id="KW-1185">Reference proteome</keyword>
<sequence length="115" mass="12730">MNETPHDPVVTDPQLYHLLFENDRVRVLEYRDRPGDRTSPHRHPDSVMVTLSSFQRRVSSGGRQVDIELGAGEARWVGAQEHTGENTGDTETRCVFVELKGEPLAGAAQLGPSGH</sequence>
<dbReference type="GO" id="GO:0051213">
    <property type="term" value="F:dioxygenase activity"/>
    <property type="evidence" value="ECO:0007669"/>
    <property type="project" value="UniProtKB-KW"/>
</dbReference>